<sequence length="59" mass="6630">MLFISSPSLNTARNSPASRVALLVCKVFGMQEELGYYRAHLPLDAEPAYSEWLQRVSQS</sequence>
<keyword evidence="2" id="KW-1185">Reference proteome</keyword>
<dbReference type="Proteomes" id="UP000239025">
    <property type="component" value="Chromosome 1"/>
</dbReference>
<reference evidence="2" key="1">
    <citation type="submission" date="2017-11" db="EMBL/GenBank/DDBJ databases">
        <authorList>
            <person name="Blom J."/>
        </authorList>
    </citation>
    <scope>NUCLEOTIDE SEQUENCE [LARGE SCALE GENOMIC DNA]</scope>
</reference>
<dbReference type="EMBL" id="LT963395">
    <property type="protein sequence ID" value="SOS16901.1"/>
    <property type="molecule type" value="Genomic_DNA"/>
</dbReference>
<gene>
    <name evidence="1" type="ORF">PL963_01265</name>
</gene>
<protein>
    <submittedName>
        <fullName evidence="1">Uncharacterized protein</fullName>
    </submittedName>
</protein>
<accession>A0A193SN94</accession>
<proteinExistence type="predicted"/>
<name>A0A193SN94_9PSED</name>
<organism evidence="1 2">
    <name type="scientific">Pseudomonas cerasi</name>
    <dbReference type="NCBI Taxonomy" id="1583341"/>
    <lineage>
        <taxon>Bacteria</taxon>
        <taxon>Pseudomonadati</taxon>
        <taxon>Pseudomonadota</taxon>
        <taxon>Gammaproteobacteria</taxon>
        <taxon>Pseudomonadales</taxon>
        <taxon>Pseudomonadaceae</taxon>
        <taxon>Pseudomonas</taxon>
    </lineage>
</organism>
<evidence type="ECO:0000313" key="1">
    <source>
        <dbReference type="EMBL" id="SOS16901.1"/>
    </source>
</evidence>
<evidence type="ECO:0000313" key="2">
    <source>
        <dbReference type="Proteomes" id="UP000239025"/>
    </source>
</evidence>
<dbReference type="AlphaFoldDB" id="A0A193SN94"/>